<evidence type="ECO:0000256" key="4">
    <source>
        <dbReference type="ARBA" id="ARBA00022692"/>
    </source>
</evidence>
<evidence type="ECO:0000256" key="2">
    <source>
        <dbReference type="ARBA" id="ARBA00022475"/>
    </source>
</evidence>
<dbReference type="Pfam" id="PF01790">
    <property type="entry name" value="LGT"/>
    <property type="match status" value="1"/>
</dbReference>
<dbReference type="HAMAP" id="MF_01147">
    <property type="entry name" value="Lgt"/>
    <property type="match status" value="1"/>
</dbReference>
<reference evidence="8" key="1">
    <citation type="submission" date="2020-05" db="EMBL/GenBank/DDBJ databases">
        <title>Genomic Encyclopedia of Type Strains, Phase IV (KMG-V): Genome sequencing to study the core and pangenomes of soil and plant-associated prokaryotes.</title>
        <authorList>
            <person name="Whitman W."/>
        </authorList>
    </citation>
    <scope>NUCLEOTIDE SEQUENCE</scope>
    <source>
        <strain evidence="8">16F</strain>
    </source>
</reference>
<dbReference type="GO" id="GO:0008961">
    <property type="term" value="F:phosphatidylglycerol-prolipoprotein diacylglyceryl transferase activity"/>
    <property type="evidence" value="ECO:0007669"/>
    <property type="project" value="UniProtKB-UniRule"/>
</dbReference>
<comment type="catalytic activity">
    <reaction evidence="7">
        <text>L-cysteinyl-[prolipoprotein] + a 1,2-diacyl-sn-glycero-3-phospho-(1'-sn-glycerol) = an S-1,2-diacyl-sn-glyceryl-L-cysteinyl-[prolipoprotein] + sn-glycerol 1-phosphate + H(+)</text>
        <dbReference type="Rhea" id="RHEA:56712"/>
        <dbReference type="Rhea" id="RHEA-COMP:14679"/>
        <dbReference type="Rhea" id="RHEA-COMP:14680"/>
        <dbReference type="ChEBI" id="CHEBI:15378"/>
        <dbReference type="ChEBI" id="CHEBI:29950"/>
        <dbReference type="ChEBI" id="CHEBI:57685"/>
        <dbReference type="ChEBI" id="CHEBI:64716"/>
        <dbReference type="ChEBI" id="CHEBI:140658"/>
        <dbReference type="EC" id="2.5.1.145"/>
    </reaction>
</comment>
<evidence type="ECO:0000256" key="1">
    <source>
        <dbReference type="ARBA" id="ARBA00007150"/>
    </source>
</evidence>
<dbReference type="GO" id="GO:0042158">
    <property type="term" value="P:lipoprotein biosynthetic process"/>
    <property type="evidence" value="ECO:0007669"/>
    <property type="project" value="UniProtKB-UniRule"/>
</dbReference>
<keyword evidence="6 7" id="KW-0472">Membrane</keyword>
<evidence type="ECO:0000256" key="6">
    <source>
        <dbReference type="ARBA" id="ARBA00023136"/>
    </source>
</evidence>
<dbReference type="Proteomes" id="UP000610746">
    <property type="component" value="Unassembled WGS sequence"/>
</dbReference>
<keyword evidence="5 7" id="KW-1133">Transmembrane helix</keyword>
<dbReference type="GO" id="GO:0005886">
    <property type="term" value="C:plasma membrane"/>
    <property type="evidence" value="ECO:0007669"/>
    <property type="project" value="UniProtKB-SubCell"/>
</dbReference>
<comment type="subcellular location">
    <subcellularLocation>
        <location evidence="7">Cell membrane</location>
        <topology evidence="7">Multi-pass membrane protein</topology>
    </subcellularLocation>
</comment>
<organism evidence="8 9">
    <name type="scientific">Frigoriflavimonas asaccharolytica</name>
    <dbReference type="NCBI Taxonomy" id="2735899"/>
    <lineage>
        <taxon>Bacteria</taxon>
        <taxon>Pseudomonadati</taxon>
        <taxon>Bacteroidota</taxon>
        <taxon>Flavobacteriia</taxon>
        <taxon>Flavobacteriales</taxon>
        <taxon>Weeksellaceae</taxon>
        <taxon>Frigoriflavimonas</taxon>
    </lineage>
</organism>
<proteinExistence type="inferred from homology"/>
<comment type="function">
    <text evidence="7">Catalyzes the transfer of the diacylglyceryl group from phosphatidylglycerol to the sulfhydryl group of the N-terminal cysteine of a prolipoprotein, the first step in the formation of mature lipoproteins.</text>
</comment>
<comment type="pathway">
    <text evidence="7">Protein modification; lipoprotein biosynthesis (diacylglyceryl transfer).</text>
</comment>
<feature type="transmembrane region" description="Helical" evidence="7">
    <location>
        <begin position="274"/>
        <end position="295"/>
    </location>
</feature>
<feature type="transmembrane region" description="Helical" evidence="7">
    <location>
        <begin position="360"/>
        <end position="376"/>
    </location>
</feature>
<sequence length="427" mass="49525">MSSTFLRFYLLIFAFFVQNLIAQNYPDGMSDGILKIENKEEIPVKIFSTASNDQLNNNDLGLEKKSILVILNDLNLTFDNQNGFNYNASILDKYKNAGFQILDKKFHPYQDISLTPENILEAKYLFKSEEKKLSPEDNVELETKFKIWDPSTGLQLGKFKLHFYSLMFIFAFGFGYIIMTKIFKNDGVDEKFVEPFFTWTLIGTILGARIGHVVFYQPELFKQDFWSVFLPIRTVPNFEFTGFSGLASHGATIALIFTTLYYAYKIIKKNPFWVYDRIGIVVALGGAFVRLGNFFNSEIIGKPVDENSFFAVLFPQMSGEYGVTVPRYPTQLFEAFGYVMLFFILWYFYKYTDKKKQQGWLFGLFFIILWAVRFFVEFLKEAQGDEFIHIGNLNTGQVLSIPFMIAGFVIMWYSQFNKEKPSTENIS</sequence>
<feature type="transmembrane region" description="Helical" evidence="7">
    <location>
        <begin position="195"/>
        <end position="216"/>
    </location>
</feature>
<dbReference type="PANTHER" id="PTHR30589">
    <property type="entry name" value="PROLIPOPROTEIN DIACYLGLYCERYL TRANSFERASE"/>
    <property type="match status" value="1"/>
</dbReference>
<evidence type="ECO:0000256" key="7">
    <source>
        <dbReference type="HAMAP-Rule" id="MF_01147"/>
    </source>
</evidence>
<dbReference type="EC" id="2.5.1.145" evidence="7"/>
<dbReference type="AlphaFoldDB" id="A0A8J8KAU7"/>
<name>A0A8J8KAU7_9FLAO</name>
<keyword evidence="4 7" id="KW-0812">Transmembrane</keyword>
<feature type="transmembrane region" description="Helical" evidence="7">
    <location>
        <begin position="328"/>
        <end position="348"/>
    </location>
</feature>
<feature type="transmembrane region" description="Helical" evidence="7">
    <location>
        <begin position="240"/>
        <end position="262"/>
    </location>
</feature>
<feature type="transmembrane region" description="Helical" evidence="7">
    <location>
        <begin position="161"/>
        <end position="183"/>
    </location>
</feature>
<gene>
    <name evidence="7" type="primary">lgt</name>
    <name evidence="8" type="ORF">HNQ03_000916</name>
</gene>
<dbReference type="UniPathway" id="UPA00664"/>
<dbReference type="NCBIfam" id="TIGR00544">
    <property type="entry name" value="lgt"/>
    <property type="match status" value="1"/>
</dbReference>
<keyword evidence="2 7" id="KW-1003">Cell membrane</keyword>
<evidence type="ECO:0000256" key="3">
    <source>
        <dbReference type="ARBA" id="ARBA00022679"/>
    </source>
</evidence>
<dbReference type="PANTHER" id="PTHR30589:SF0">
    <property type="entry name" value="PHOSPHATIDYLGLYCEROL--PROLIPOPROTEIN DIACYLGLYCERYL TRANSFERASE"/>
    <property type="match status" value="1"/>
</dbReference>
<keyword evidence="9" id="KW-1185">Reference proteome</keyword>
<evidence type="ECO:0000256" key="5">
    <source>
        <dbReference type="ARBA" id="ARBA00022989"/>
    </source>
</evidence>
<dbReference type="InterPro" id="IPR001640">
    <property type="entry name" value="Lgt"/>
</dbReference>
<keyword evidence="3 7" id="KW-0808">Transferase</keyword>
<evidence type="ECO:0000313" key="8">
    <source>
        <dbReference type="EMBL" id="NRS91849.1"/>
    </source>
</evidence>
<evidence type="ECO:0000313" key="9">
    <source>
        <dbReference type="Proteomes" id="UP000610746"/>
    </source>
</evidence>
<protein>
    <recommendedName>
        <fullName evidence="7">Phosphatidylglycerol--prolipoprotein diacylglyceryl transferase</fullName>
        <ecNumber evidence="7">2.5.1.145</ecNumber>
    </recommendedName>
</protein>
<feature type="binding site" evidence="7">
    <location>
        <position position="290"/>
    </location>
    <ligand>
        <name>a 1,2-diacyl-sn-glycero-3-phospho-(1'-sn-glycerol)</name>
        <dbReference type="ChEBI" id="CHEBI:64716"/>
    </ligand>
</feature>
<comment type="caution">
    <text evidence="8">The sequence shown here is derived from an EMBL/GenBank/DDBJ whole genome shotgun (WGS) entry which is preliminary data.</text>
</comment>
<dbReference type="EMBL" id="JABSNO010000005">
    <property type="protein sequence ID" value="NRS91849.1"/>
    <property type="molecule type" value="Genomic_DNA"/>
</dbReference>
<accession>A0A8J8KAU7</accession>
<comment type="similarity">
    <text evidence="1 7">Belongs to the Lgt family.</text>
</comment>
<feature type="transmembrane region" description="Helical" evidence="7">
    <location>
        <begin position="396"/>
        <end position="413"/>
    </location>
</feature>